<dbReference type="EMBL" id="JACAZH010000005">
    <property type="protein sequence ID" value="KAF7367861.1"/>
    <property type="molecule type" value="Genomic_DNA"/>
</dbReference>
<feature type="compositionally biased region" description="Polar residues" evidence="1">
    <location>
        <begin position="315"/>
        <end position="345"/>
    </location>
</feature>
<evidence type="ECO:0000256" key="2">
    <source>
        <dbReference type="SAM" id="Phobius"/>
    </source>
</evidence>
<name>A0A8H6YZZ8_9AGAR</name>
<keyword evidence="5" id="KW-1185">Reference proteome</keyword>
<keyword evidence="2" id="KW-0472">Membrane</keyword>
<evidence type="ECO:0000313" key="4">
    <source>
        <dbReference type="EMBL" id="KAF7367861.1"/>
    </source>
</evidence>
<accession>A0A8H6YZZ8</accession>
<comment type="caution">
    <text evidence="4">The sequence shown here is derived from an EMBL/GenBank/DDBJ whole genome shotgun (WGS) entry which is preliminary data.</text>
</comment>
<sequence length="375" mass="39310">MPCLTRILTLYGIVLGVVPSIHAQTPPPQVFEWYFAGTQTVSASLPSCRSFPLAADARTANGTPPFYMMAFDVGGSPLTSFIGTNQSNLTWTVAHPVGSQLVLGMVDALGQSGGISPTLYNVTAGATTQCVPPTVSEPTPFKISANVTDVLNTCQPWGLTIEGGTPPYNITLAELNLGNVTNVTLGPTDTVFTYINRMVPGGQVIGINGRWATGSPFVRTQGSTDIDCVGLVSSGSIGTSPSGSHTSHHKLSHAAKIGIIVGVLVAAVLLCAIIGFVVRRRRRRVMQSSPNSLPEAVAVTPFMRQNGRSLAGAHSNLNSGSTTAPTRTQSKRSTVTPDSTTMAETSSSSPSSPSPSSPRVVVVRELPPPYPNWLR</sequence>
<evidence type="ECO:0000256" key="1">
    <source>
        <dbReference type="SAM" id="MobiDB-lite"/>
    </source>
</evidence>
<dbReference type="OrthoDB" id="2527908at2759"/>
<feature type="chain" id="PRO_5034212241" evidence="3">
    <location>
        <begin position="24"/>
        <end position="375"/>
    </location>
</feature>
<proteinExistence type="predicted"/>
<feature type="region of interest" description="Disordered" evidence="1">
    <location>
        <begin position="309"/>
        <end position="375"/>
    </location>
</feature>
<feature type="compositionally biased region" description="Pro residues" evidence="1">
    <location>
        <begin position="366"/>
        <end position="375"/>
    </location>
</feature>
<feature type="signal peptide" evidence="3">
    <location>
        <begin position="1"/>
        <end position="23"/>
    </location>
</feature>
<keyword evidence="2" id="KW-1133">Transmembrane helix</keyword>
<reference evidence="4" key="1">
    <citation type="submission" date="2020-05" db="EMBL/GenBank/DDBJ databases">
        <title>Mycena genomes resolve the evolution of fungal bioluminescence.</title>
        <authorList>
            <person name="Tsai I.J."/>
        </authorList>
    </citation>
    <scope>NUCLEOTIDE SEQUENCE</scope>
    <source>
        <strain evidence="4">160909Yilan</strain>
    </source>
</reference>
<feature type="transmembrane region" description="Helical" evidence="2">
    <location>
        <begin position="257"/>
        <end position="278"/>
    </location>
</feature>
<keyword evidence="3" id="KW-0732">Signal</keyword>
<keyword evidence="2" id="KW-0812">Transmembrane</keyword>
<organism evidence="4 5">
    <name type="scientific">Mycena sanguinolenta</name>
    <dbReference type="NCBI Taxonomy" id="230812"/>
    <lineage>
        <taxon>Eukaryota</taxon>
        <taxon>Fungi</taxon>
        <taxon>Dikarya</taxon>
        <taxon>Basidiomycota</taxon>
        <taxon>Agaricomycotina</taxon>
        <taxon>Agaricomycetes</taxon>
        <taxon>Agaricomycetidae</taxon>
        <taxon>Agaricales</taxon>
        <taxon>Marasmiineae</taxon>
        <taxon>Mycenaceae</taxon>
        <taxon>Mycena</taxon>
    </lineage>
</organism>
<dbReference type="AlphaFoldDB" id="A0A8H6YZZ8"/>
<evidence type="ECO:0000256" key="3">
    <source>
        <dbReference type="SAM" id="SignalP"/>
    </source>
</evidence>
<evidence type="ECO:0000313" key="5">
    <source>
        <dbReference type="Proteomes" id="UP000623467"/>
    </source>
</evidence>
<protein>
    <submittedName>
        <fullName evidence="4">Uncharacterized protein</fullName>
    </submittedName>
</protein>
<gene>
    <name evidence="4" type="ORF">MSAN_00850600</name>
</gene>
<dbReference type="Proteomes" id="UP000623467">
    <property type="component" value="Unassembled WGS sequence"/>
</dbReference>